<gene>
    <name evidence="1" type="ORF">BMW23_1105</name>
</gene>
<name>A0A2H4UW27_9VIRU</name>
<evidence type="ECO:0000313" key="2">
    <source>
        <dbReference type="Proteomes" id="UP000240325"/>
    </source>
</evidence>
<proteinExistence type="predicted"/>
<dbReference type="EMBL" id="MF782455">
    <property type="protein sequence ID" value="ATZ81148.1"/>
    <property type="molecule type" value="Genomic_DNA"/>
</dbReference>
<accession>A0A2H4UW27</accession>
<reference evidence="1" key="1">
    <citation type="journal article" date="2017" name="Elife">
        <title>The kinetoplastid-infecting Bodo saltans virus (BsV), a window into the most abundant giant viruses in the sea.</title>
        <authorList>
            <person name="Deeg C.M."/>
            <person name="Chow C.-E.T."/>
            <person name="Suttle C.A."/>
        </authorList>
    </citation>
    <scope>NUCLEOTIDE SEQUENCE</scope>
    <source>
        <strain evidence="1">NG1</strain>
    </source>
</reference>
<keyword evidence="2" id="KW-1185">Reference proteome</keyword>
<evidence type="ECO:0000313" key="1">
    <source>
        <dbReference type="EMBL" id="ATZ81148.1"/>
    </source>
</evidence>
<protein>
    <submittedName>
        <fullName evidence="1">Uncharacterized protein</fullName>
    </submittedName>
</protein>
<sequence length="186" mass="22367">MFHQHNNMECDNIFVDSYSKIINKKLLEYQQTLTKPIEPKHICINSLANYNDEMHNNMLIEFRPGGKVGDDEWQFQHMHNARVIIQYTNNQKKYENIENIFYAPETYIKKSDVKNIKSIHICYDDILIDKIEISFLEMAQYFFDIKPTNDDDILFIKLPDNYDKFDIFAISNNNEKIYIDIFVHFY</sequence>
<organism evidence="1">
    <name type="scientific">Bodo saltans virus</name>
    <dbReference type="NCBI Taxonomy" id="2024608"/>
    <lineage>
        <taxon>Viruses</taxon>
        <taxon>Varidnaviria</taxon>
        <taxon>Bamfordvirae</taxon>
        <taxon>Nucleocytoviricota</taxon>
        <taxon>Megaviricetes</taxon>
        <taxon>Imitervirales</taxon>
        <taxon>Mimiviridae</taxon>
        <taxon>Klosneuvirinae</taxon>
        <taxon>Theiavirus</taxon>
        <taxon>Theiavirus salishense</taxon>
    </lineage>
</organism>
<dbReference type="Proteomes" id="UP000240325">
    <property type="component" value="Segment"/>
</dbReference>